<proteinExistence type="predicted"/>
<reference evidence="1 2" key="1">
    <citation type="submission" date="2014-11" db="EMBL/GenBank/DDBJ databases">
        <title>Draft genome sequence of Pseudomonas fluorescens strains SF4c SF39a.</title>
        <authorList>
            <person name="Underwood G.E."/>
            <person name="Ly L.K."/>
            <person name="Bitzer A.S."/>
            <person name="Godino A."/>
            <person name="Bucci V."/>
            <person name="Fischer S."/>
            <person name="Silby M.W."/>
        </authorList>
    </citation>
    <scope>NUCLEOTIDE SEQUENCE [LARGE SCALE GENOMIC DNA]</scope>
    <source>
        <strain evidence="1 2">SF4c</strain>
    </source>
</reference>
<name>A0AAE2DLI1_PSEFL</name>
<dbReference type="EMBL" id="JTGH01000010">
    <property type="protein sequence ID" value="KIF60698.1"/>
    <property type="molecule type" value="Genomic_DNA"/>
</dbReference>
<gene>
    <name evidence="1" type="ORF">QS95_13825</name>
</gene>
<comment type="caution">
    <text evidence="1">The sequence shown here is derived from an EMBL/GenBank/DDBJ whole genome shotgun (WGS) entry which is preliminary data.</text>
</comment>
<evidence type="ECO:0000313" key="2">
    <source>
        <dbReference type="Proteomes" id="UP000031587"/>
    </source>
</evidence>
<protein>
    <submittedName>
        <fullName evidence="1">Uncharacterized protein</fullName>
    </submittedName>
</protein>
<accession>A0AAE2DLI1</accession>
<dbReference type="AlphaFoldDB" id="A0AAE2DLI1"/>
<sequence>MEGGSVQSFGPCREGAGALPLPAPTLDSIVGAVVDPSLSKVVVRIAPWPGMACGDRVVLSWHGFDTEGLPYRHDIARSVSDSQLGKDVVLIVRDVHIAALDGGTLEVFWTLNSVTRSAPGSSMRTLLDVGDVRYSLLPVLVEDAVGGSLDPARVPDGTTAILQPYAGMSAGDRVELIWQGPSPQASFRDILIVEFFAVGQPLVFGVAPEFIAPHLGGEVLVHYRVEQKSGAIRESGATRISIGPLARDELPAPRVLEAEDGVLDMHDATDGISVMISDAQVEEGELVYLKCDGESFFHRDDREIIGGMAMQPLVFIVPYRFWREHVNTIVRLSYSVERLDDVSQESAVTLVRVQA</sequence>
<dbReference type="Proteomes" id="UP000031587">
    <property type="component" value="Unassembled WGS sequence"/>
</dbReference>
<organism evidence="1 2">
    <name type="scientific">Pseudomonas fluorescens</name>
    <dbReference type="NCBI Taxonomy" id="294"/>
    <lineage>
        <taxon>Bacteria</taxon>
        <taxon>Pseudomonadati</taxon>
        <taxon>Pseudomonadota</taxon>
        <taxon>Gammaproteobacteria</taxon>
        <taxon>Pseudomonadales</taxon>
        <taxon>Pseudomonadaceae</taxon>
        <taxon>Pseudomonas</taxon>
    </lineage>
</organism>
<evidence type="ECO:0000313" key="1">
    <source>
        <dbReference type="EMBL" id="KIF60698.1"/>
    </source>
</evidence>